<sequence length="202" mass="22803">MACIAFSLINCDKDPSSDSEKILSFISKPSLAMYGDSIVASWPSEEQLSEFNTYRFATPGIDTTKILSYVQNDKNRYDACLYEGGINDFLGNYSPSQSQVDATIDRQIQSIQILQTRCNHVFALNLWNIKFPWPSLAVAMITATMKERVQFVPRIDTELLITDDMLTDGNHPNRNGYLILSNAVGDQIRPYFPILYLNGPEN</sequence>
<dbReference type="SUPFAM" id="SSF52266">
    <property type="entry name" value="SGNH hydrolase"/>
    <property type="match status" value="1"/>
</dbReference>
<dbReference type="AlphaFoldDB" id="A0A4R9K1N8"/>
<name>A0A4R9K1N8_9LEPT</name>
<gene>
    <name evidence="1" type="ORF">EHQ64_16495</name>
</gene>
<reference evidence="1" key="1">
    <citation type="journal article" date="2019" name="PLoS Negl. Trop. Dis.">
        <title>Revisiting the worldwide diversity of Leptospira species in the environment.</title>
        <authorList>
            <person name="Vincent A.T."/>
            <person name="Schiettekatte O."/>
            <person name="Bourhy P."/>
            <person name="Veyrier F.J."/>
            <person name="Picardeau M."/>
        </authorList>
    </citation>
    <scope>NUCLEOTIDE SEQUENCE [LARGE SCALE GENOMIC DNA]</scope>
    <source>
        <strain evidence="1">201702455</strain>
    </source>
</reference>
<evidence type="ECO:0000313" key="2">
    <source>
        <dbReference type="Proteomes" id="UP000297762"/>
    </source>
</evidence>
<comment type="caution">
    <text evidence="1">The sequence shown here is derived from an EMBL/GenBank/DDBJ whole genome shotgun (WGS) entry which is preliminary data.</text>
</comment>
<protein>
    <submittedName>
        <fullName evidence="1">SGNH/GDSL hydrolase family protein</fullName>
    </submittedName>
</protein>
<accession>A0A4R9K1N8</accession>
<dbReference type="InterPro" id="IPR036514">
    <property type="entry name" value="SGNH_hydro_sf"/>
</dbReference>
<dbReference type="Proteomes" id="UP000297762">
    <property type="component" value="Unassembled WGS sequence"/>
</dbReference>
<dbReference type="Gene3D" id="3.40.50.1110">
    <property type="entry name" value="SGNH hydrolase"/>
    <property type="match status" value="1"/>
</dbReference>
<dbReference type="GO" id="GO:0016788">
    <property type="term" value="F:hydrolase activity, acting on ester bonds"/>
    <property type="evidence" value="ECO:0007669"/>
    <property type="project" value="UniProtKB-ARBA"/>
</dbReference>
<proteinExistence type="predicted"/>
<dbReference type="EMBL" id="RQGF01000032">
    <property type="protein sequence ID" value="TGL59061.1"/>
    <property type="molecule type" value="Genomic_DNA"/>
</dbReference>
<dbReference type="OrthoDB" id="333537at2"/>
<keyword evidence="1" id="KW-0378">Hydrolase</keyword>
<organism evidence="1 2">
    <name type="scientific">Leptospira sarikeiensis</name>
    <dbReference type="NCBI Taxonomy" id="2484943"/>
    <lineage>
        <taxon>Bacteria</taxon>
        <taxon>Pseudomonadati</taxon>
        <taxon>Spirochaetota</taxon>
        <taxon>Spirochaetia</taxon>
        <taxon>Leptospirales</taxon>
        <taxon>Leptospiraceae</taxon>
        <taxon>Leptospira</taxon>
    </lineage>
</organism>
<evidence type="ECO:0000313" key="1">
    <source>
        <dbReference type="EMBL" id="TGL59061.1"/>
    </source>
</evidence>
<keyword evidence="2" id="KW-1185">Reference proteome</keyword>